<comment type="caution">
    <text evidence="8">The sequence shown here is derived from an EMBL/GenBank/DDBJ whole genome shotgun (WGS) entry which is preliminary data.</text>
</comment>
<keyword evidence="5 7" id="KW-0408">Iron</keyword>
<dbReference type="GO" id="GO:0005506">
    <property type="term" value="F:iron ion binding"/>
    <property type="evidence" value="ECO:0007669"/>
    <property type="project" value="InterPro"/>
</dbReference>
<dbReference type="PANTHER" id="PTHR46696">
    <property type="entry name" value="P450, PUTATIVE (EUROFUNG)-RELATED"/>
    <property type="match status" value="1"/>
</dbReference>
<dbReference type="Proteomes" id="UP000319818">
    <property type="component" value="Unassembled WGS sequence"/>
</dbReference>
<dbReference type="GO" id="GO:0004497">
    <property type="term" value="F:monooxygenase activity"/>
    <property type="evidence" value="ECO:0007669"/>
    <property type="project" value="UniProtKB-KW"/>
</dbReference>
<dbReference type="InterPro" id="IPR001128">
    <property type="entry name" value="Cyt_P450"/>
</dbReference>
<keyword evidence="9" id="KW-1185">Reference proteome</keyword>
<evidence type="ECO:0000256" key="4">
    <source>
        <dbReference type="ARBA" id="ARBA00023002"/>
    </source>
</evidence>
<dbReference type="Pfam" id="PF00067">
    <property type="entry name" value="p450"/>
    <property type="match status" value="1"/>
</dbReference>
<dbReference type="SUPFAM" id="SSF48264">
    <property type="entry name" value="Cytochrome P450"/>
    <property type="match status" value="1"/>
</dbReference>
<proteinExistence type="inferred from homology"/>
<evidence type="ECO:0000256" key="2">
    <source>
        <dbReference type="ARBA" id="ARBA00022617"/>
    </source>
</evidence>
<dbReference type="AlphaFoldDB" id="A0A543GFR9"/>
<keyword evidence="3 7" id="KW-0479">Metal-binding</keyword>
<evidence type="ECO:0000256" key="7">
    <source>
        <dbReference type="RuleBase" id="RU000461"/>
    </source>
</evidence>
<dbReference type="PRINTS" id="PR00385">
    <property type="entry name" value="P450"/>
</dbReference>
<evidence type="ECO:0000256" key="3">
    <source>
        <dbReference type="ARBA" id="ARBA00022723"/>
    </source>
</evidence>
<dbReference type="GO" id="GO:0016705">
    <property type="term" value="F:oxidoreductase activity, acting on paired donors, with incorporation or reduction of molecular oxygen"/>
    <property type="evidence" value="ECO:0007669"/>
    <property type="project" value="InterPro"/>
</dbReference>
<evidence type="ECO:0000313" key="9">
    <source>
        <dbReference type="Proteomes" id="UP000319818"/>
    </source>
</evidence>
<evidence type="ECO:0000256" key="6">
    <source>
        <dbReference type="ARBA" id="ARBA00023033"/>
    </source>
</evidence>
<reference evidence="8 9" key="1">
    <citation type="submission" date="2019-06" db="EMBL/GenBank/DDBJ databases">
        <title>Sequencing the genomes of 1000 actinobacteria strains.</title>
        <authorList>
            <person name="Klenk H.-P."/>
        </authorList>
    </citation>
    <scope>NUCLEOTIDE SEQUENCE [LARGE SCALE GENOMIC DNA]</scope>
    <source>
        <strain evidence="8 9">DSM 45511</strain>
    </source>
</reference>
<dbReference type="InterPro" id="IPR002397">
    <property type="entry name" value="Cyt_P450_B"/>
</dbReference>
<organism evidence="8 9">
    <name type="scientific">Pseudonocardia cypriaca</name>
    <dbReference type="NCBI Taxonomy" id="882449"/>
    <lineage>
        <taxon>Bacteria</taxon>
        <taxon>Bacillati</taxon>
        <taxon>Actinomycetota</taxon>
        <taxon>Actinomycetes</taxon>
        <taxon>Pseudonocardiales</taxon>
        <taxon>Pseudonocardiaceae</taxon>
        <taxon>Pseudonocardia</taxon>
    </lineage>
</organism>
<keyword evidence="2 7" id="KW-0349">Heme</keyword>
<name>A0A543GFR9_9PSEU</name>
<dbReference type="PRINTS" id="PR00359">
    <property type="entry name" value="BP450"/>
</dbReference>
<keyword evidence="6 7" id="KW-0503">Monooxygenase</keyword>
<accession>A0A543GFR9</accession>
<dbReference type="PROSITE" id="PS00086">
    <property type="entry name" value="CYTOCHROME_P450"/>
    <property type="match status" value="1"/>
</dbReference>
<dbReference type="FunFam" id="1.10.630.10:FF:000018">
    <property type="entry name" value="Cytochrome P450 monooxygenase"/>
    <property type="match status" value="1"/>
</dbReference>
<dbReference type="EMBL" id="VFPH01000001">
    <property type="protein sequence ID" value="TQM44929.1"/>
    <property type="molecule type" value="Genomic_DNA"/>
</dbReference>
<dbReference type="Gene3D" id="1.10.630.10">
    <property type="entry name" value="Cytochrome P450"/>
    <property type="match status" value="1"/>
</dbReference>
<dbReference type="PANTHER" id="PTHR46696:SF6">
    <property type="entry name" value="P450, PUTATIVE (EUROFUNG)-RELATED"/>
    <property type="match status" value="1"/>
</dbReference>
<dbReference type="RefSeq" id="WP_246121825.1">
    <property type="nucleotide sequence ID" value="NZ_VFPH01000001.1"/>
</dbReference>
<keyword evidence="4 7" id="KW-0560">Oxidoreductase</keyword>
<evidence type="ECO:0000256" key="5">
    <source>
        <dbReference type="ARBA" id="ARBA00023004"/>
    </source>
</evidence>
<evidence type="ECO:0000313" key="8">
    <source>
        <dbReference type="EMBL" id="TQM44929.1"/>
    </source>
</evidence>
<comment type="similarity">
    <text evidence="1 7">Belongs to the cytochrome P450 family.</text>
</comment>
<evidence type="ECO:0000256" key="1">
    <source>
        <dbReference type="ARBA" id="ARBA00010617"/>
    </source>
</evidence>
<protein>
    <submittedName>
        <fullName evidence="8">Cytochrome P450</fullName>
    </submittedName>
</protein>
<sequence length="393" mass="43652">MGENGQRGPVFDPHSPDLSPERAYRLYAELRSGCPVSRGEQYGGYWAVSRYADVKAVASDHATYSSTGGVYVPAVSDHRFPPIDYDPPEHSAFRRLIAPLTSGAAAKALEPRIRATVNELVDGFVDRGSAELVEELAIPLPLDVITQLYGLEARHTEDIRGYSLEFLQHASGPEGRDVIERVCRYWIDLFEDRRANPRDDFVTGLVRANEEDGLGADDETLANMMFILTYAGHDSTALGLSNTLLHLAEHPDVQQRLIDEPTLVTSTIDEVLRYETPLHWFPRRLTADACLAGEQMKAGERVILLFASANRDPEAFDRPDEVVIDRRPNRHLAFGAGIHTCPGMALAKLEIRAAVEEVLRRIPGFRVAGEVERTDPLEGGGRHLGVRRLPVTW</sequence>
<dbReference type="GO" id="GO:0020037">
    <property type="term" value="F:heme binding"/>
    <property type="evidence" value="ECO:0007669"/>
    <property type="project" value="InterPro"/>
</dbReference>
<gene>
    <name evidence="8" type="ORF">FB388_2317</name>
</gene>
<dbReference type="InterPro" id="IPR036396">
    <property type="entry name" value="Cyt_P450_sf"/>
</dbReference>
<dbReference type="InterPro" id="IPR017972">
    <property type="entry name" value="Cyt_P450_CS"/>
</dbReference>